<name>A0ABM1F8K1_PRICU</name>
<evidence type="ECO:0000313" key="7">
    <source>
        <dbReference type="RefSeq" id="XP_014680772.1"/>
    </source>
</evidence>
<keyword evidence="6" id="KW-1185">Reference proteome</keyword>
<dbReference type="Proteomes" id="UP000695022">
    <property type="component" value="Unplaced"/>
</dbReference>
<protein>
    <recommendedName>
        <fullName evidence="3">Integrator complex subunit 10</fullName>
    </recommendedName>
</protein>
<evidence type="ECO:0000256" key="3">
    <source>
        <dbReference type="ARBA" id="ARBA00016811"/>
    </source>
</evidence>
<comment type="similarity">
    <text evidence="2">Belongs to the Integrator subunit 10 family.</text>
</comment>
<evidence type="ECO:0000256" key="4">
    <source>
        <dbReference type="ARBA" id="ARBA00023242"/>
    </source>
</evidence>
<dbReference type="PANTHER" id="PTHR16055">
    <property type="entry name" value="INTEGRATOR COMPLEX SUBUNIT 10"/>
    <property type="match status" value="1"/>
</dbReference>
<proteinExistence type="inferred from homology"/>
<feature type="compositionally biased region" description="Polar residues" evidence="5">
    <location>
        <begin position="1"/>
        <end position="13"/>
    </location>
</feature>
<dbReference type="InterPro" id="IPR026164">
    <property type="entry name" value="Int_cplx_su10"/>
</dbReference>
<accession>A0ABM1F8K1</accession>
<evidence type="ECO:0000313" key="6">
    <source>
        <dbReference type="Proteomes" id="UP000695022"/>
    </source>
</evidence>
<dbReference type="PANTHER" id="PTHR16055:SF2">
    <property type="entry name" value="INTEGRATOR COMPLEX SUBUNIT 10"/>
    <property type="match status" value="1"/>
</dbReference>
<sequence length="338" mass="39196">MVMLFQTESATEQQESKKRKLSASHHMTPLVTISDTNHSAANTVMSFTTAVRCWELLHGNDCLRKDFTRICQIWKTDNWHWLQTFQVELLMYEGMYTEAIQKLQQDESTTWSIRCNLQKASCYYMLNNYVQCSSCTAEILQTLNSTQEQQQQVQRSNRSQTTNMLSQPGPRRHLHLLITSRQNVLDYCVLLLTTCLKKRLYGSSTCGQQSDALLSSTLVMLQWNWPMEADTFIYIIDCIVQRACFTYKLFLNYVTNVDVLEEFAFLWKHHPNVVIDLLPISQAEIASKRALTRGVKQNASEDFKQAMIKQVASPCRDIEKLVQMFIISELETLQRALM</sequence>
<evidence type="ECO:0000256" key="5">
    <source>
        <dbReference type="SAM" id="MobiDB-lite"/>
    </source>
</evidence>
<evidence type="ECO:0000256" key="2">
    <source>
        <dbReference type="ARBA" id="ARBA00010391"/>
    </source>
</evidence>
<keyword evidence="4" id="KW-0539">Nucleus</keyword>
<dbReference type="GeneID" id="106820742"/>
<dbReference type="Pfam" id="PF21045">
    <property type="entry name" value="INT10"/>
    <property type="match status" value="1"/>
</dbReference>
<reference evidence="7" key="1">
    <citation type="submission" date="2025-08" db="UniProtKB">
        <authorList>
            <consortium name="RefSeq"/>
        </authorList>
    </citation>
    <scope>IDENTIFICATION</scope>
</reference>
<gene>
    <name evidence="7" type="primary">LOC106820742</name>
</gene>
<dbReference type="RefSeq" id="XP_014680772.1">
    <property type="nucleotide sequence ID" value="XM_014825286.1"/>
</dbReference>
<organism evidence="6 7">
    <name type="scientific">Priapulus caudatus</name>
    <name type="common">Priapulid worm</name>
    <dbReference type="NCBI Taxonomy" id="37621"/>
    <lineage>
        <taxon>Eukaryota</taxon>
        <taxon>Metazoa</taxon>
        <taxon>Ecdysozoa</taxon>
        <taxon>Scalidophora</taxon>
        <taxon>Priapulida</taxon>
        <taxon>Priapulimorpha</taxon>
        <taxon>Priapulimorphida</taxon>
        <taxon>Priapulidae</taxon>
        <taxon>Priapulus</taxon>
    </lineage>
</organism>
<feature type="region of interest" description="Disordered" evidence="5">
    <location>
        <begin position="1"/>
        <end position="24"/>
    </location>
</feature>
<comment type="subcellular location">
    <subcellularLocation>
        <location evidence="1">Nucleus</location>
    </subcellularLocation>
</comment>
<evidence type="ECO:0000256" key="1">
    <source>
        <dbReference type="ARBA" id="ARBA00004123"/>
    </source>
</evidence>